<dbReference type="Pfam" id="PF00172">
    <property type="entry name" value="Zn_clus"/>
    <property type="match status" value="1"/>
</dbReference>
<evidence type="ECO:0000256" key="1">
    <source>
        <dbReference type="ARBA" id="ARBA00023015"/>
    </source>
</evidence>
<evidence type="ECO:0000256" key="2">
    <source>
        <dbReference type="ARBA" id="ARBA00023125"/>
    </source>
</evidence>
<evidence type="ECO:0000256" key="5">
    <source>
        <dbReference type="SAM" id="MobiDB-lite"/>
    </source>
</evidence>
<dbReference type="Proteomes" id="UP000224634">
    <property type="component" value="Unassembled WGS sequence"/>
</dbReference>
<dbReference type="Gene3D" id="4.10.240.10">
    <property type="entry name" value="Zn(2)-C6 fungal-type DNA-binding domain"/>
    <property type="match status" value="1"/>
</dbReference>
<dbReference type="OrthoDB" id="4869961at2759"/>
<keyword evidence="4" id="KW-0539">Nucleus</keyword>
<dbReference type="CDD" id="cd00067">
    <property type="entry name" value="GAL4"/>
    <property type="match status" value="1"/>
</dbReference>
<gene>
    <name evidence="7" type="ORF">AJ80_09118</name>
</gene>
<comment type="caution">
    <text evidence="7">The sequence shown here is derived from an EMBL/GenBank/DDBJ whole genome shotgun (WGS) entry which is preliminary data.</text>
</comment>
<feature type="compositionally biased region" description="Basic and acidic residues" evidence="5">
    <location>
        <begin position="55"/>
        <end position="66"/>
    </location>
</feature>
<evidence type="ECO:0000313" key="8">
    <source>
        <dbReference type="Proteomes" id="UP000224634"/>
    </source>
</evidence>
<dbReference type="SMART" id="SM00066">
    <property type="entry name" value="GAL4"/>
    <property type="match status" value="1"/>
</dbReference>
<dbReference type="PROSITE" id="PS00463">
    <property type="entry name" value="ZN2_CY6_FUNGAL_1"/>
    <property type="match status" value="1"/>
</dbReference>
<dbReference type="GO" id="GO:0003677">
    <property type="term" value="F:DNA binding"/>
    <property type="evidence" value="ECO:0007669"/>
    <property type="project" value="UniProtKB-KW"/>
</dbReference>
<dbReference type="PROSITE" id="PS50048">
    <property type="entry name" value="ZN2_CY6_FUNGAL_2"/>
    <property type="match status" value="1"/>
</dbReference>
<feature type="region of interest" description="Disordered" evidence="5">
    <location>
        <begin position="50"/>
        <end position="74"/>
    </location>
</feature>
<dbReference type="InterPro" id="IPR036864">
    <property type="entry name" value="Zn2-C6_fun-type_DNA-bd_sf"/>
</dbReference>
<feature type="region of interest" description="Disordered" evidence="5">
    <location>
        <begin position="473"/>
        <end position="497"/>
    </location>
</feature>
<feature type="compositionally biased region" description="Low complexity" evidence="5">
    <location>
        <begin position="293"/>
        <end position="315"/>
    </location>
</feature>
<organism evidence="7 8">
    <name type="scientific">Polytolypa hystricis (strain UAMH7299)</name>
    <dbReference type="NCBI Taxonomy" id="1447883"/>
    <lineage>
        <taxon>Eukaryota</taxon>
        <taxon>Fungi</taxon>
        <taxon>Dikarya</taxon>
        <taxon>Ascomycota</taxon>
        <taxon>Pezizomycotina</taxon>
        <taxon>Eurotiomycetes</taxon>
        <taxon>Eurotiomycetidae</taxon>
        <taxon>Onygenales</taxon>
        <taxon>Onygenales incertae sedis</taxon>
        <taxon>Polytolypa</taxon>
    </lineage>
</organism>
<keyword evidence="3" id="KW-0804">Transcription</keyword>
<dbReference type="GO" id="GO:0008270">
    <property type="term" value="F:zinc ion binding"/>
    <property type="evidence" value="ECO:0007669"/>
    <property type="project" value="InterPro"/>
</dbReference>
<sequence length="497" mass="53906">MPDLVPPKKRRLACDRCSSLKLRCPKVEGNEVCTRCLRASAACIFSPSIRGQRPHGRERPSTHDLDPNGAVPNASNEWITDLHAGQRDLVMGDAAEPYFPTAFSWDDSAPGLNAELPLNSFSLDGFIPESGGFRLPTPPRYSSLNGNGALRNVDFPQAVYSDRQAQMGDSNEHAAVVEPTGSHDLCRDDATSSAKNTTLDPMYQLAELSGKLAEHSSTIPKLCIYESTDAYIKALREKGISVDMEAVRNGISLPPLFSISITFQLTQSLIDIYPKFGCSSLYHELPSLDPIKSTTTDNPSPSSTDESSTTGSTSPRDSKPRKQFCHANVLLMLSCYHRAFDIWEAIFTHIKKNIERGTFYGLRTGEISMCQKLHIGSFVPVTKVPMEIVLAIEFMKHLSDQLDSLNEAVASANLGMAGAIGYSTSGPAATDPMMQATNGVTTATSVKAKYVLDMASGVRRMLEEANSKWDRSGLALPGGQGSGDFIGTEDNSFPPVT</sequence>
<evidence type="ECO:0000256" key="4">
    <source>
        <dbReference type="ARBA" id="ARBA00023242"/>
    </source>
</evidence>
<dbReference type="STRING" id="1447883.A0A2B7WVN5"/>
<evidence type="ECO:0000313" key="7">
    <source>
        <dbReference type="EMBL" id="PGH00866.1"/>
    </source>
</evidence>
<proteinExistence type="predicted"/>
<dbReference type="SUPFAM" id="SSF57701">
    <property type="entry name" value="Zn2/Cys6 DNA-binding domain"/>
    <property type="match status" value="1"/>
</dbReference>
<dbReference type="GO" id="GO:0000981">
    <property type="term" value="F:DNA-binding transcription factor activity, RNA polymerase II-specific"/>
    <property type="evidence" value="ECO:0007669"/>
    <property type="project" value="InterPro"/>
</dbReference>
<keyword evidence="1" id="KW-0805">Transcription regulation</keyword>
<keyword evidence="2" id="KW-0238">DNA-binding</keyword>
<accession>A0A2B7WVN5</accession>
<evidence type="ECO:0000256" key="3">
    <source>
        <dbReference type="ARBA" id="ARBA00023163"/>
    </source>
</evidence>
<protein>
    <recommendedName>
        <fullName evidence="6">Zn(2)-C6 fungal-type domain-containing protein</fullName>
    </recommendedName>
</protein>
<dbReference type="InterPro" id="IPR001138">
    <property type="entry name" value="Zn2Cys6_DnaBD"/>
</dbReference>
<feature type="domain" description="Zn(2)-C6 fungal-type" evidence="6">
    <location>
        <begin position="13"/>
        <end position="45"/>
    </location>
</feature>
<keyword evidence="8" id="KW-1185">Reference proteome</keyword>
<name>A0A2B7WVN5_POLH7</name>
<evidence type="ECO:0000259" key="6">
    <source>
        <dbReference type="PROSITE" id="PS50048"/>
    </source>
</evidence>
<reference evidence="7 8" key="1">
    <citation type="submission" date="2017-10" db="EMBL/GenBank/DDBJ databases">
        <title>Comparative genomics in systemic dimorphic fungi from Ajellomycetaceae.</title>
        <authorList>
            <person name="Munoz J.F."/>
            <person name="Mcewen J.G."/>
            <person name="Clay O.K."/>
            <person name="Cuomo C.A."/>
        </authorList>
    </citation>
    <scope>NUCLEOTIDE SEQUENCE [LARGE SCALE GENOMIC DNA]</scope>
    <source>
        <strain evidence="7 8">UAMH7299</strain>
    </source>
</reference>
<feature type="region of interest" description="Disordered" evidence="5">
    <location>
        <begin position="292"/>
        <end position="320"/>
    </location>
</feature>
<dbReference type="AlphaFoldDB" id="A0A2B7WVN5"/>
<dbReference type="EMBL" id="PDNA01000245">
    <property type="protein sequence ID" value="PGH00866.1"/>
    <property type="molecule type" value="Genomic_DNA"/>
</dbReference>